<evidence type="ECO:0000259" key="9">
    <source>
        <dbReference type="Pfam" id="PF00749"/>
    </source>
</evidence>
<dbReference type="NCBIfam" id="TIGR00464">
    <property type="entry name" value="gltX_bact"/>
    <property type="match status" value="1"/>
</dbReference>
<dbReference type="InterPro" id="IPR020058">
    <property type="entry name" value="Glu/Gln-tRNA-synth_Ib_cat-dom"/>
</dbReference>
<evidence type="ECO:0000256" key="4">
    <source>
        <dbReference type="ARBA" id="ARBA00022840"/>
    </source>
</evidence>
<dbReference type="InterPro" id="IPR001412">
    <property type="entry name" value="aa-tRNA-synth_I_CS"/>
</dbReference>
<dbReference type="Pfam" id="PF00749">
    <property type="entry name" value="tRNA-synt_1c"/>
    <property type="match status" value="1"/>
</dbReference>
<dbReference type="FunFam" id="3.40.50.620:FF:000045">
    <property type="entry name" value="Glutamate--tRNA ligase, mitochondrial"/>
    <property type="match status" value="1"/>
</dbReference>
<name>A0AAE5CD86_9BACT</name>
<keyword evidence="7" id="KW-0963">Cytoplasm</keyword>
<dbReference type="GO" id="GO:0004818">
    <property type="term" value="F:glutamate-tRNA ligase activity"/>
    <property type="evidence" value="ECO:0007669"/>
    <property type="project" value="UniProtKB-UniRule"/>
</dbReference>
<keyword evidence="7" id="KW-0479">Metal-binding</keyword>
<dbReference type="InterPro" id="IPR020751">
    <property type="entry name" value="aa-tRNA-synth_I_codon-bd_sub2"/>
</dbReference>
<dbReference type="EC" id="6.1.1.17" evidence="7"/>
<dbReference type="Pfam" id="PF19269">
    <property type="entry name" value="Anticodon_2"/>
    <property type="match status" value="1"/>
</dbReference>
<feature type="domain" description="Aminoacyl-tRNA synthetase class I anticodon-binding" evidence="10">
    <location>
        <begin position="353"/>
        <end position="473"/>
    </location>
</feature>
<dbReference type="GO" id="GO:0008270">
    <property type="term" value="F:zinc ion binding"/>
    <property type="evidence" value="ECO:0007669"/>
    <property type="project" value="UniProtKB-UniRule"/>
</dbReference>
<dbReference type="CDD" id="cd00808">
    <property type="entry name" value="GluRS_core"/>
    <property type="match status" value="1"/>
</dbReference>
<dbReference type="HAMAP" id="MF_00022">
    <property type="entry name" value="Glu_tRNA_synth_type1"/>
    <property type="match status" value="1"/>
</dbReference>
<keyword evidence="6 7" id="KW-0030">Aminoacyl-tRNA synthetase</keyword>
<dbReference type="GO" id="GO:0000049">
    <property type="term" value="F:tRNA binding"/>
    <property type="evidence" value="ECO:0007669"/>
    <property type="project" value="InterPro"/>
</dbReference>
<feature type="domain" description="Glutamyl/glutaminyl-tRNA synthetase class Ib catalytic" evidence="9">
    <location>
        <begin position="3"/>
        <end position="318"/>
    </location>
</feature>
<feature type="region of interest" description="Disordered" evidence="8">
    <location>
        <begin position="118"/>
        <end position="146"/>
    </location>
</feature>
<dbReference type="Gene3D" id="3.40.50.620">
    <property type="entry name" value="HUPs"/>
    <property type="match status" value="1"/>
</dbReference>
<evidence type="ECO:0000256" key="8">
    <source>
        <dbReference type="SAM" id="MobiDB-lite"/>
    </source>
</evidence>
<evidence type="ECO:0000256" key="3">
    <source>
        <dbReference type="ARBA" id="ARBA00022741"/>
    </source>
</evidence>
<dbReference type="InterPro" id="IPR014729">
    <property type="entry name" value="Rossmann-like_a/b/a_fold"/>
</dbReference>
<dbReference type="GO" id="GO:0006424">
    <property type="term" value="P:glutamyl-tRNA aminoacylation"/>
    <property type="evidence" value="ECO:0007669"/>
    <property type="project" value="UniProtKB-UniRule"/>
</dbReference>
<dbReference type="Gene3D" id="1.10.10.350">
    <property type="match status" value="1"/>
</dbReference>
<comment type="subunit">
    <text evidence="7">Monomer.</text>
</comment>
<keyword evidence="7" id="KW-0862">Zinc</keyword>
<feature type="binding site" evidence="7">
    <location>
        <position position="106"/>
    </location>
    <ligand>
        <name>Zn(2+)</name>
        <dbReference type="ChEBI" id="CHEBI:29105"/>
    </ligand>
</feature>
<keyword evidence="5 7" id="KW-0648">Protein biosynthesis</keyword>
<dbReference type="GO" id="GO:0005524">
    <property type="term" value="F:ATP binding"/>
    <property type="evidence" value="ECO:0007669"/>
    <property type="project" value="UniProtKB-UniRule"/>
</dbReference>
<dbReference type="EMBL" id="JAACAK010000067">
    <property type="protein sequence ID" value="NIR75269.1"/>
    <property type="molecule type" value="Genomic_DNA"/>
</dbReference>
<comment type="function">
    <text evidence="7">Catalyzes the attachment of glutamate to tRNA(Glu) in a two-step reaction: glutamate is first activated by ATP to form Glu-AMP and then transferred to the acceptor end of tRNA(Glu).</text>
</comment>
<dbReference type="GO" id="GO:0005829">
    <property type="term" value="C:cytosol"/>
    <property type="evidence" value="ECO:0007669"/>
    <property type="project" value="TreeGrafter"/>
</dbReference>
<evidence type="ECO:0000313" key="11">
    <source>
        <dbReference type="EMBL" id="NIR75269.1"/>
    </source>
</evidence>
<dbReference type="InterPro" id="IPR004527">
    <property type="entry name" value="Glu-tRNA-ligase_bac/mito"/>
</dbReference>
<evidence type="ECO:0000256" key="6">
    <source>
        <dbReference type="ARBA" id="ARBA00023146"/>
    </source>
</evidence>
<evidence type="ECO:0000256" key="2">
    <source>
        <dbReference type="ARBA" id="ARBA00022598"/>
    </source>
</evidence>
<dbReference type="InterPro" id="IPR008925">
    <property type="entry name" value="aa_tRNA-synth_I_cd-bd_sf"/>
</dbReference>
<evidence type="ECO:0000259" key="10">
    <source>
        <dbReference type="Pfam" id="PF19269"/>
    </source>
</evidence>
<feature type="binding site" evidence="7">
    <location>
        <position position="252"/>
    </location>
    <ligand>
        <name>ATP</name>
        <dbReference type="ChEBI" id="CHEBI:30616"/>
    </ligand>
</feature>
<comment type="caution">
    <text evidence="7">Lacks conserved residue(s) required for the propagation of feature annotation.</text>
</comment>
<dbReference type="SUPFAM" id="SSF52374">
    <property type="entry name" value="Nucleotidylyl transferase"/>
    <property type="match status" value="1"/>
</dbReference>
<evidence type="ECO:0000256" key="1">
    <source>
        <dbReference type="ARBA" id="ARBA00007894"/>
    </source>
</evidence>
<dbReference type="Proteomes" id="UP000702544">
    <property type="component" value="Unassembled WGS sequence"/>
</dbReference>
<feature type="binding site" evidence="7">
    <location>
        <position position="108"/>
    </location>
    <ligand>
        <name>Zn(2+)</name>
        <dbReference type="ChEBI" id="CHEBI:29105"/>
    </ligand>
</feature>
<evidence type="ECO:0000256" key="7">
    <source>
        <dbReference type="HAMAP-Rule" id="MF_00022"/>
    </source>
</evidence>
<keyword evidence="3 7" id="KW-0547">Nucleotide-binding</keyword>
<organism evidence="11 12">
    <name type="scientific">Candidatus Kutchimonas denitrificans</name>
    <dbReference type="NCBI Taxonomy" id="3056748"/>
    <lineage>
        <taxon>Bacteria</taxon>
        <taxon>Pseudomonadati</taxon>
        <taxon>Gemmatimonadota</taxon>
        <taxon>Gemmatimonadia</taxon>
        <taxon>Candidatus Palauibacterales</taxon>
        <taxon>Candidatus Palauibacteraceae</taxon>
        <taxon>Candidatus Kutchimonas</taxon>
    </lineage>
</organism>
<feature type="binding site" evidence="7">
    <location>
        <position position="133"/>
    </location>
    <ligand>
        <name>Zn(2+)</name>
        <dbReference type="ChEBI" id="CHEBI:29105"/>
    </ligand>
</feature>
<comment type="catalytic activity">
    <reaction evidence="7">
        <text>tRNA(Glu) + L-glutamate + ATP = L-glutamyl-tRNA(Glu) + AMP + diphosphate</text>
        <dbReference type="Rhea" id="RHEA:23540"/>
        <dbReference type="Rhea" id="RHEA-COMP:9663"/>
        <dbReference type="Rhea" id="RHEA-COMP:9680"/>
        <dbReference type="ChEBI" id="CHEBI:29985"/>
        <dbReference type="ChEBI" id="CHEBI:30616"/>
        <dbReference type="ChEBI" id="CHEBI:33019"/>
        <dbReference type="ChEBI" id="CHEBI:78442"/>
        <dbReference type="ChEBI" id="CHEBI:78520"/>
        <dbReference type="ChEBI" id="CHEBI:456215"/>
        <dbReference type="EC" id="6.1.1.17"/>
    </reaction>
</comment>
<dbReference type="InterPro" id="IPR049940">
    <property type="entry name" value="GluQ/Sye"/>
</dbReference>
<comment type="similarity">
    <text evidence="1 7">Belongs to the class-I aminoacyl-tRNA synthetase family. Glutamate--tRNA ligase type 1 subfamily.</text>
</comment>
<dbReference type="PRINTS" id="PR00987">
    <property type="entry name" value="TRNASYNTHGLU"/>
</dbReference>
<dbReference type="PROSITE" id="PS00178">
    <property type="entry name" value="AA_TRNA_LIGASE_I"/>
    <property type="match status" value="1"/>
</dbReference>
<sequence length="481" mass="53174">MTVRTRFAPSPTGELHLGNARIAVLNWLYARHTGGRFLLRIEDTDIDRNLPGAEEEILGSLRELGLDWDEGPDVGGEHGPYRQSERTKIYREYADRLLAGGSAYRCYCTPEELEARKQRQLKRGEPPGYDGRCRDLSQEEERRQQERGIVPSLRFKTPDDEVVVSDPVRGAITFDGSEFGDFVVMKSDGPPTYNFAVVVDDISMEISHVIRGAGHLANTPRQLMIYRALAAEPPVFVHVPHVLSPDGSPLAKRHGARSLQDYLDEGYHPDALINYLSLLSWSSPSGDEVLTPERLIGEIDLARIGTSDVRLDPDKLEWLSGEHIRRMGPEDLADKLIEHLGADALPDGPKGPAGVAAALRERITTFQEAEDYLPQLDPPRPMEWDHPALEALQGPEVVALLEAVRDALADLDEWTGEAAMAAVRAAGKSVGVRGRDLFMPVRAAVTGTTQGPELVDVFAVQGREVTLRVVEEAIGRLERGR</sequence>
<feature type="short sequence motif" description="'HIGH' region" evidence="7">
    <location>
        <begin position="9"/>
        <end position="19"/>
    </location>
</feature>
<comment type="caution">
    <text evidence="11">The sequence shown here is derived from an EMBL/GenBank/DDBJ whole genome shotgun (WGS) entry which is preliminary data.</text>
</comment>
<dbReference type="PANTHER" id="PTHR43311">
    <property type="entry name" value="GLUTAMATE--TRNA LIGASE"/>
    <property type="match status" value="1"/>
</dbReference>
<comment type="subcellular location">
    <subcellularLocation>
        <location evidence="7">Cytoplasm</location>
    </subcellularLocation>
</comment>
<protein>
    <recommendedName>
        <fullName evidence="7">Glutamate--tRNA ligase</fullName>
        <ecNumber evidence="7">6.1.1.17</ecNumber>
    </recommendedName>
    <alternativeName>
        <fullName evidence="7">Glutamyl-tRNA synthetase</fullName>
        <shortName evidence="7">GluRS</shortName>
    </alternativeName>
</protein>
<dbReference type="InterPro" id="IPR033910">
    <property type="entry name" value="GluRS_core"/>
</dbReference>
<dbReference type="PANTHER" id="PTHR43311:SF2">
    <property type="entry name" value="GLUTAMATE--TRNA LIGASE, MITOCHONDRIAL-RELATED"/>
    <property type="match status" value="1"/>
</dbReference>
<feature type="binding site" evidence="7">
    <location>
        <position position="135"/>
    </location>
    <ligand>
        <name>Zn(2+)</name>
        <dbReference type="ChEBI" id="CHEBI:29105"/>
    </ligand>
</feature>
<keyword evidence="2 7" id="KW-0436">Ligase</keyword>
<dbReference type="InterPro" id="IPR045462">
    <property type="entry name" value="aa-tRNA-synth_I_cd-bd"/>
</dbReference>
<proteinExistence type="inferred from homology"/>
<gene>
    <name evidence="7" type="primary">gltX</name>
    <name evidence="11" type="ORF">GWO12_09170</name>
</gene>
<evidence type="ECO:0000313" key="12">
    <source>
        <dbReference type="Proteomes" id="UP000702544"/>
    </source>
</evidence>
<dbReference type="AlphaFoldDB" id="A0AAE5CD86"/>
<accession>A0AAE5CD86</accession>
<comment type="cofactor">
    <cofactor evidence="7">
        <name>Zn(2+)</name>
        <dbReference type="ChEBI" id="CHEBI:29105"/>
    </cofactor>
    <text evidence="7">Binds 1 zinc ion per subunit.</text>
</comment>
<dbReference type="InterPro" id="IPR000924">
    <property type="entry name" value="Glu/Gln-tRNA-synth"/>
</dbReference>
<dbReference type="SUPFAM" id="SSF48163">
    <property type="entry name" value="An anticodon-binding domain of class I aminoacyl-tRNA synthetases"/>
    <property type="match status" value="1"/>
</dbReference>
<reference evidence="11 12" key="1">
    <citation type="submission" date="2020-01" db="EMBL/GenBank/DDBJ databases">
        <title>Genomes assembled from Gulf of Kutch pelagic sediment metagenomes.</title>
        <authorList>
            <person name="Chandrashekar M."/>
            <person name="Mahajan M.S."/>
            <person name="Dave K.J."/>
            <person name="Vatsa P."/>
            <person name="Nathani N.M."/>
        </authorList>
    </citation>
    <scope>NUCLEOTIDE SEQUENCE [LARGE SCALE GENOMIC DNA]</scope>
    <source>
        <strain evidence="11">KS3-K002</strain>
    </source>
</reference>
<keyword evidence="4 7" id="KW-0067">ATP-binding</keyword>
<evidence type="ECO:0000256" key="5">
    <source>
        <dbReference type="ARBA" id="ARBA00022917"/>
    </source>
</evidence>